<evidence type="ECO:0000256" key="8">
    <source>
        <dbReference type="ARBA" id="ARBA00022975"/>
    </source>
</evidence>
<keyword evidence="8 10" id="KW-0665">Pyrimidine biosynthesis</keyword>
<feature type="binding site" evidence="10">
    <location>
        <position position="21"/>
    </location>
    <ligand>
        <name>Zn(2+)</name>
        <dbReference type="ChEBI" id="CHEBI:29105"/>
        <label>1</label>
    </ligand>
</feature>
<feature type="binding site" evidence="10">
    <location>
        <position position="259"/>
    </location>
    <ligand>
        <name>substrate</name>
    </ligand>
</feature>
<evidence type="ECO:0000256" key="6">
    <source>
        <dbReference type="ARBA" id="ARBA00022801"/>
    </source>
</evidence>
<dbReference type="UniPathway" id="UPA00070">
    <property type="reaction ID" value="UER00117"/>
</dbReference>
<comment type="function">
    <text evidence="1 10">Catalyzes the reversible cyclization of carbamoyl aspartate to dihydroorotate.</text>
</comment>
<keyword evidence="6 10" id="KW-0378">Hydrolase</keyword>
<dbReference type="SUPFAM" id="SSF51556">
    <property type="entry name" value="Metallo-dependent hydrolases"/>
    <property type="match status" value="1"/>
</dbReference>
<dbReference type="EC" id="3.5.2.3" evidence="4 10"/>
<feature type="binding site" evidence="10">
    <location>
        <position position="144"/>
    </location>
    <ligand>
        <name>substrate</name>
    </ligand>
</feature>
<keyword evidence="14" id="KW-1185">Reference proteome</keyword>
<feature type="binding site" evidence="10">
    <location>
        <begin position="23"/>
        <end position="25"/>
    </location>
    <ligand>
        <name>substrate</name>
    </ligand>
</feature>
<feature type="binding site" evidence="10">
    <location>
        <position position="144"/>
    </location>
    <ligand>
        <name>Zn(2+)</name>
        <dbReference type="ChEBI" id="CHEBI:29105"/>
        <label>2</label>
    </ligand>
</feature>
<evidence type="ECO:0000256" key="7">
    <source>
        <dbReference type="ARBA" id="ARBA00022833"/>
    </source>
</evidence>
<feature type="binding site" evidence="10">
    <location>
        <position position="255"/>
    </location>
    <ligand>
        <name>Zn(2+)</name>
        <dbReference type="ChEBI" id="CHEBI:29105"/>
        <label>1</label>
    </ligand>
</feature>
<evidence type="ECO:0000256" key="11">
    <source>
        <dbReference type="RuleBase" id="RU003440"/>
    </source>
</evidence>
<dbReference type="PIRSF" id="PIRSF001237">
    <property type="entry name" value="DHOdimr"/>
    <property type="match status" value="1"/>
</dbReference>
<dbReference type="Gene3D" id="3.20.20.140">
    <property type="entry name" value="Metal-dependent hydrolases"/>
    <property type="match status" value="1"/>
</dbReference>
<feature type="binding site" description="via carbamate group" evidence="10">
    <location>
        <position position="107"/>
    </location>
    <ligand>
        <name>Zn(2+)</name>
        <dbReference type="ChEBI" id="CHEBI:29105"/>
        <label>1</label>
    </ligand>
</feature>
<dbReference type="AlphaFoldDB" id="A0A841LDH6"/>
<dbReference type="GO" id="GO:0005829">
    <property type="term" value="C:cytosol"/>
    <property type="evidence" value="ECO:0007669"/>
    <property type="project" value="TreeGrafter"/>
</dbReference>
<protein>
    <recommendedName>
        <fullName evidence="4 10">Dihydroorotase</fullName>
        <shortName evidence="10">DHOase</shortName>
        <ecNumber evidence="4 10">3.5.2.3</ecNumber>
    </recommendedName>
</protein>
<feature type="binding site" evidence="10">
    <location>
        <position position="271"/>
    </location>
    <ligand>
        <name>substrate</name>
    </ligand>
</feature>
<dbReference type="NCBIfam" id="TIGR00856">
    <property type="entry name" value="pyrC_dimer"/>
    <property type="match status" value="1"/>
</dbReference>
<evidence type="ECO:0000256" key="10">
    <source>
        <dbReference type="HAMAP-Rule" id="MF_00219"/>
    </source>
</evidence>
<feature type="active site" evidence="10">
    <location>
        <position position="255"/>
    </location>
</feature>
<evidence type="ECO:0000256" key="3">
    <source>
        <dbReference type="ARBA" id="ARBA00005631"/>
    </source>
</evidence>
<evidence type="ECO:0000256" key="1">
    <source>
        <dbReference type="ARBA" id="ARBA00002368"/>
    </source>
</evidence>
<dbReference type="GO" id="GO:0004151">
    <property type="term" value="F:dihydroorotase activity"/>
    <property type="evidence" value="ECO:0007669"/>
    <property type="project" value="UniProtKB-UniRule"/>
</dbReference>
<dbReference type="InterPro" id="IPR032466">
    <property type="entry name" value="Metal_Hydrolase"/>
</dbReference>
<feature type="binding site" evidence="10">
    <location>
        <position position="182"/>
    </location>
    <ligand>
        <name>Zn(2+)</name>
        <dbReference type="ChEBI" id="CHEBI:29105"/>
        <label>2</label>
    </ligand>
</feature>
<keyword evidence="5 10" id="KW-0479">Metal-binding</keyword>
<feature type="domain" description="Amidohydrolase-related" evidence="12">
    <location>
        <begin position="19"/>
        <end position="280"/>
    </location>
</feature>
<dbReference type="InterPro" id="IPR004721">
    <property type="entry name" value="DHOdimr"/>
</dbReference>
<dbReference type="FunFam" id="3.20.20.140:FF:000006">
    <property type="entry name" value="Dihydroorotase"/>
    <property type="match status" value="1"/>
</dbReference>
<dbReference type="InterPro" id="IPR002195">
    <property type="entry name" value="Dihydroorotase_CS"/>
</dbReference>
<accession>A0A841LDH6</accession>
<comment type="catalytic activity">
    <reaction evidence="9 10 11">
        <text>(S)-dihydroorotate + H2O = N-carbamoyl-L-aspartate + H(+)</text>
        <dbReference type="Rhea" id="RHEA:24296"/>
        <dbReference type="ChEBI" id="CHEBI:15377"/>
        <dbReference type="ChEBI" id="CHEBI:15378"/>
        <dbReference type="ChEBI" id="CHEBI:30864"/>
        <dbReference type="ChEBI" id="CHEBI:32814"/>
        <dbReference type="EC" id="3.5.2.3"/>
    </reaction>
</comment>
<evidence type="ECO:0000313" key="13">
    <source>
        <dbReference type="EMBL" id="MBB6229063.1"/>
    </source>
</evidence>
<gene>
    <name evidence="10" type="primary">pyrC</name>
    <name evidence="13" type="ORF">FHS79_003262</name>
</gene>
<dbReference type="PROSITE" id="PS00482">
    <property type="entry name" value="DIHYDROOROTASE_1"/>
    <property type="match status" value="1"/>
</dbReference>
<comment type="pathway">
    <text evidence="2 10 11">Pyrimidine metabolism; UMP biosynthesis via de novo pathway; (S)-dihydroorotate from bicarbonate: step 3/3.</text>
</comment>
<evidence type="ECO:0000256" key="2">
    <source>
        <dbReference type="ARBA" id="ARBA00004880"/>
    </source>
</evidence>
<dbReference type="PANTHER" id="PTHR43137:SF1">
    <property type="entry name" value="DIHYDROOROTASE"/>
    <property type="match status" value="1"/>
</dbReference>
<dbReference type="Pfam" id="PF01979">
    <property type="entry name" value="Amidohydro_1"/>
    <property type="match status" value="1"/>
</dbReference>
<dbReference type="GO" id="GO:0044205">
    <property type="term" value="P:'de novo' UMP biosynthetic process"/>
    <property type="evidence" value="ECO:0007669"/>
    <property type="project" value="UniProtKB-UniRule"/>
</dbReference>
<dbReference type="GO" id="GO:0006207">
    <property type="term" value="P:'de novo' pyrimidine nucleobase biosynthetic process"/>
    <property type="evidence" value="ECO:0007669"/>
    <property type="project" value="TreeGrafter"/>
</dbReference>
<feature type="binding site" description="via carbamate group" evidence="10">
    <location>
        <position position="107"/>
    </location>
    <ligand>
        <name>Zn(2+)</name>
        <dbReference type="ChEBI" id="CHEBI:29105"/>
        <label>2</label>
    </ligand>
</feature>
<reference evidence="13 14" key="1">
    <citation type="submission" date="2020-08" db="EMBL/GenBank/DDBJ databases">
        <title>Genomic Encyclopedia of Type Strains, Phase IV (KMG-IV): sequencing the most valuable type-strain genomes for metagenomic binning, comparative biology and taxonomic classification.</title>
        <authorList>
            <person name="Goeker M."/>
        </authorList>
    </citation>
    <scope>NUCLEOTIDE SEQUENCE [LARGE SCALE GENOMIC DNA]</scope>
    <source>
        <strain evidence="13 14">DSM 102189</strain>
    </source>
</reference>
<evidence type="ECO:0000313" key="14">
    <source>
        <dbReference type="Proteomes" id="UP000538147"/>
    </source>
</evidence>
<evidence type="ECO:0000256" key="5">
    <source>
        <dbReference type="ARBA" id="ARBA00022723"/>
    </source>
</evidence>
<dbReference type="CDD" id="cd01294">
    <property type="entry name" value="DHOase"/>
    <property type="match status" value="1"/>
</dbReference>
<dbReference type="HAMAP" id="MF_00219">
    <property type="entry name" value="PyrC_classII"/>
    <property type="match status" value="1"/>
</dbReference>
<keyword evidence="7 10" id="KW-0862">Zinc</keyword>
<sequence>MAQTPRTLPSRILLRQPDDWHVHLRDGAMLEAVVADTARQFARAIVMPNLKPPVTTTALGTAYRDRIRAATPAGVAFEPLITLYLTDALDPDEVRCGVGEGVFTAAKLYPANATTNSAAGVTDVANIRGVLAVMQDLDMPLLIHGEVTERHIDIFDREAVFIERTLIPLVRDFPGLRIVFEHITTAEAAAFVAESGPNIAATITPHHLLLNRNAMFDGGIRPHAYCLPVVKRETHRLALVAAATGGSGKFFLGTDSAPHAVEDKESACGCAGIYNAAHALEAYAQVFGAAGALDRLQGFASDHGPDFYKLPRNSRQVVLERTPQQVPVSIHAAGTSIVPFLAGTTLDWTFAGFADQR</sequence>
<comment type="caution">
    <text evidence="13">The sequence shown here is derived from an EMBL/GenBank/DDBJ whole genome shotgun (WGS) entry which is preliminary data.</text>
</comment>
<dbReference type="RefSeq" id="WP_184202460.1">
    <property type="nucleotide sequence ID" value="NZ_BMOX01000058.1"/>
</dbReference>
<feature type="binding site" evidence="10">
    <location>
        <position position="49"/>
    </location>
    <ligand>
        <name>substrate</name>
    </ligand>
</feature>
<evidence type="ECO:0000256" key="9">
    <source>
        <dbReference type="ARBA" id="ARBA00048492"/>
    </source>
</evidence>
<feature type="binding site" evidence="10">
    <location>
        <position position="227"/>
    </location>
    <ligand>
        <name>substrate</name>
    </ligand>
</feature>
<evidence type="ECO:0000259" key="12">
    <source>
        <dbReference type="Pfam" id="PF01979"/>
    </source>
</evidence>
<feature type="binding site" evidence="10">
    <location>
        <position position="23"/>
    </location>
    <ligand>
        <name>Zn(2+)</name>
        <dbReference type="ChEBI" id="CHEBI:29105"/>
        <label>1</label>
    </ligand>
</feature>
<dbReference type="EMBL" id="JACIIV010000031">
    <property type="protein sequence ID" value="MBB6229063.1"/>
    <property type="molecule type" value="Genomic_DNA"/>
</dbReference>
<dbReference type="Proteomes" id="UP000538147">
    <property type="component" value="Unassembled WGS sequence"/>
</dbReference>
<comment type="subunit">
    <text evidence="10">Homodimer.</text>
</comment>
<proteinExistence type="inferred from homology"/>
<dbReference type="PANTHER" id="PTHR43137">
    <property type="entry name" value="DIHYDROOROTASE"/>
    <property type="match status" value="1"/>
</dbReference>
<evidence type="ECO:0000256" key="4">
    <source>
        <dbReference type="ARBA" id="ARBA00012860"/>
    </source>
</evidence>
<feature type="modified residue" description="N6-carboxylysine" evidence="10">
    <location>
        <position position="107"/>
    </location>
</feature>
<comment type="cofactor">
    <cofactor evidence="10 11">
        <name>Zn(2+)</name>
        <dbReference type="ChEBI" id="CHEBI:29105"/>
    </cofactor>
    <text evidence="10 11">Binds 2 Zn(2+) ions per subunit.</text>
</comment>
<organism evidence="13 14">
    <name type="scientific">Polymorphobacter multimanifer</name>
    <dbReference type="NCBI Taxonomy" id="1070431"/>
    <lineage>
        <taxon>Bacteria</taxon>
        <taxon>Pseudomonadati</taxon>
        <taxon>Pseudomonadota</taxon>
        <taxon>Alphaproteobacteria</taxon>
        <taxon>Sphingomonadales</taxon>
        <taxon>Sphingosinicellaceae</taxon>
        <taxon>Polymorphobacter</taxon>
    </lineage>
</organism>
<dbReference type="GO" id="GO:0008270">
    <property type="term" value="F:zinc ion binding"/>
    <property type="evidence" value="ECO:0007669"/>
    <property type="project" value="UniProtKB-UniRule"/>
</dbReference>
<dbReference type="InterPro" id="IPR006680">
    <property type="entry name" value="Amidohydro-rel"/>
</dbReference>
<dbReference type="PROSITE" id="PS00483">
    <property type="entry name" value="DIHYDROOROTASE_2"/>
    <property type="match status" value="1"/>
</dbReference>
<name>A0A841LDH6_9SPHN</name>
<comment type="similarity">
    <text evidence="3 10 11">Belongs to the metallo-dependent hydrolases superfamily. DHOase family. Class II DHOase subfamily.</text>
</comment>